<keyword evidence="6" id="KW-1185">Reference proteome</keyword>
<evidence type="ECO:0000313" key="5">
    <source>
        <dbReference type="EMBL" id="MCC8396323.1"/>
    </source>
</evidence>
<evidence type="ECO:0000256" key="2">
    <source>
        <dbReference type="ARBA" id="ARBA00023172"/>
    </source>
</evidence>
<feature type="domain" description="Excisionase-like" evidence="4">
    <location>
        <begin position="88"/>
        <end position="146"/>
    </location>
</feature>
<evidence type="ECO:0000256" key="3">
    <source>
        <dbReference type="SAM" id="MobiDB-lite"/>
    </source>
</evidence>
<reference evidence="5 6" key="1">
    <citation type="submission" date="2021-11" db="EMBL/GenBank/DDBJ databases">
        <authorList>
            <person name="Oh E.-T."/>
            <person name="Kim S.-B."/>
        </authorList>
    </citation>
    <scope>NUCLEOTIDE SEQUENCE [LARGE SCALE GENOMIC DNA]</scope>
    <source>
        <strain evidence="5 6">MMS20-SJTR3</strain>
    </source>
</reference>
<dbReference type="InterPro" id="IPR009061">
    <property type="entry name" value="DNA-bd_dom_put_sf"/>
</dbReference>
<keyword evidence="1" id="KW-0238">DNA-binding</keyword>
<organism evidence="5 6">
    <name type="scientific">Paraburkholderia sejongensis</name>
    <dbReference type="NCBI Taxonomy" id="2886946"/>
    <lineage>
        <taxon>Bacteria</taxon>
        <taxon>Pseudomonadati</taxon>
        <taxon>Pseudomonadota</taxon>
        <taxon>Betaproteobacteria</taxon>
        <taxon>Burkholderiales</taxon>
        <taxon>Burkholderiaceae</taxon>
        <taxon>Paraburkholderia</taxon>
    </lineage>
</organism>
<dbReference type="InterPro" id="IPR012884">
    <property type="entry name" value="Excisionase-like"/>
</dbReference>
<feature type="compositionally biased region" description="Low complexity" evidence="3">
    <location>
        <begin position="199"/>
        <end position="209"/>
    </location>
</feature>
<keyword evidence="2" id="KW-0233">DNA recombination</keyword>
<dbReference type="Gene3D" id="1.10.1660.20">
    <property type="match status" value="1"/>
</dbReference>
<accession>A0ABS8K2D8</accession>
<sequence>MRNGRLQRGVHFRRTDDGLELNIYEYRLWLDEQRERRRLPLVERVLAGIEDSKKRIEGAIDSARPLPREAETGPSVALPPKNPKLIPLEVWAREMFGELAPHRNTLLNWRRNARIWPLPIKVGGRYFVSPDAEYIDPSSERIRRMPSRLRWKVTSAIKYCFGTVPASSPDTFSDGINTLISLFGAQRFVYMSRQLSTTTRTTSESPRLRATSHSARCLPTSHPS</sequence>
<dbReference type="Pfam" id="PF07825">
    <property type="entry name" value="Exc"/>
    <property type="match status" value="1"/>
</dbReference>
<dbReference type="Proteomes" id="UP001431019">
    <property type="component" value="Unassembled WGS sequence"/>
</dbReference>
<feature type="region of interest" description="Disordered" evidence="3">
    <location>
        <begin position="199"/>
        <end position="224"/>
    </location>
</feature>
<dbReference type="EMBL" id="JAJITD010000017">
    <property type="protein sequence ID" value="MCC8396323.1"/>
    <property type="molecule type" value="Genomic_DNA"/>
</dbReference>
<dbReference type="SUPFAM" id="SSF46955">
    <property type="entry name" value="Putative DNA-binding domain"/>
    <property type="match status" value="1"/>
</dbReference>
<name>A0ABS8K2D8_9BURK</name>
<evidence type="ECO:0000256" key="1">
    <source>
        <dbReference type="ARBA" id="ARBA00023125"/>
    </source>
</evidence>
<protein>
    <recommendedName>
        <fullName evidence="4">Excisionase-like domain-containing protein</fullName>
    </recommendedName>
</protein>
<evidence type="ECO:0000259" key="4">
    <source>
        <dbReference type="Pfam" id="PF07825"/>
    </source>
</evidence>
<dbReference type="InterPro" id="IPR038137">
    <property type="entry name" value="Excisionase-like_sf"/>
</dbReference>
<proteinExistence type="predicted"/>
<evidence type="ECO:0000313" key="6">
    <source>
        <dbReference type="Proteomes" id="UP001431019"/>
    </source>
</evidence>
<gene>
    <name evidence="5" type="ORF">LJ656_27410</name>
</gene>
<comment type="caution">
    <text evidence="5">The sequence shown here is derived from an EMBL/GenBank/DDBJ whole genome shotgun (WGS) entry which is preliminary data.</text>
</comment>